<evidence type="ECO:0000313" key="1">
    <source>
        <dbReference type="EMBL" id="MFI9123414.1"/>
    </source>
</evidence>
<dbReference type="Proteomes" id="UP001614391">
    <property type="component" value="Unassembled WGS sequence"/>
</dbReference>
<proteinExistence type="predicted"/>
<keyword evidence="2" id="KW-1185">Reference proteome</keyword>
<accession>A0ABW8D0M6</accession>
<organism evidence="1 2">
    <name type="scientific">Streptomyces bikiniensis</name>
    <dbReference type="NCBI Taxonomy" id="1896"/>
    <lineage>
        <taxon>Bacteria</taxon>
        <taxon>Bacillati</taxon>
        <taxon>Actinomycetota</taxon>
        <taxon>Actinomycetes</taxon>
        <taxon>Kitasatosporales</taxon>
        <taxon>Streptomycetaceae</taxon>
        <taxon>Streptomyces</taxon>
    </lineage>
</organism>
<dbReference type="EMBL" id="JBITYT010000017">
    <property type="protein sequence ID" value="MFI9123414.1"/>
    <property type="molecule type" value="Genomic_DNA"/>
</dbReference>
<evidence type="ECO:0000313" key="2">
    <source>
        <dbReference type="Proteomes" id="UP001614391"/>
    </source>
</evidence>
<name>A0ABW8D0M6_STRBI</name>
<sequence>MGAIEETSDEAVRVLSDVDVSGVLDTLRATPPAPRAQRSGHVVNIGSEAAEPPLRLQSGADAAERVEAEPDLVRRELDRWRHVALSTGVAETVR</sequence>
<dbReference type="RefSeq" id="WP_399620664.1">
    <property type="nucleotide sequence ID" value="NZ_JBITYT010000017.1"/>
</dbReference>
<dbReference type="Gene3D" id="3.40.50.720">
    <property type="entry name" value="NAD(P)-binding Rossmann-like Domain"/>
    <property type="match status" value="1"/>
</dbReference>
<comment type="caution">
    <text evidence="1">The sequence shown here is derived from an EMBL/GenBank/DDBJ whole genome shotgun (WGS) entry which is preliminary data.</text>
</comment>
<protein>
    <submittedName>
        <fullName evidence="1">Uncharacterized protein</fullName>
    </submittedName>
</protein>
<gene>
    <name evidence="1" type="ORF">ACIGW0_29165</name>
</gene>
<reference evidence="1 2" key="1">
    <citation type="submission" date="2024-10" db="EMBL/GenBank/DDBJ databases">
        <title>The Natural Products Discovery Center: Release of the First 8490 Sequenced Strains for Exploring Actinobacteria Biosynthetic Diversity.</title>
        <authorList>
            <person name="Kalkreuter E."/>
            <person name="Kautsar S.A."/>
            <person name="Yang D."/>
            <person name="Bader C.D."/>
            <person name="Teijaro C.N."/>
            <person name="Fluegel L."/>
            <person name="Davis C.M."/>
            <person name="Simpson J.R."/>
            <person name="Lauterbach L."/>
            <person name="Steele A.D."/>
            <person name="Gui C."/>
            <person name="Meng S."/>
            <person name="Li G."/>
            <person name="Viehrig K."/>
            <person name="Ye F."/>
            <person name="Su P."/>
            <person name="Kiefer A.F."/>
            <person name="Nichols A."/>
            <person name="Cepeda A.J."/>
            <person name="Yan W."/>
            <person name="Fan B."/>
            <person name="Jiang Y."/>
            <person name="Adhikari A."/>
            <person name="Zheng C.-J."/>
            <person name="Schuster L."/>
            <person name="Cowan T.M."/>
            <person name="Smanski M.J."/>
            <person name="Chevrette M.G."/>
            <person name="De Carvalho L.P.S."/>
            <person name="Shen B."/>
        </authorList>
    </citation>
    <scope>NUCLEOTIDE SEQUENCE [LARGE SCALE GENOMIC DNA]</scope>
    <source>
        <strain evidence="1 2">NPDC053346</strain>
    </source>
</reference>
<dbReference type="InterPro" id="IPR036291">
    <property type="entry name" value="NAD(P)-bd_dom_sf"/>
</dbReference>
<dbReference type="SUPFAM" id="SSF51735">
    <property type="entry name" value="NAD(P)-binding Rossmann-fold domains"/>
    <property type="match status" value="1"/>
</dbReference>